<dbReference type="EMBL" id="FOQH01000007">
    <property type="protein sequence ID" value="SFI47689.1"/>
    <property type="molecule type" value="Genomic_DNA"/>
</dbReference>
<organism evidence="2 3">
    <name type="scientific">Albimonas pacifica</name>
    <dbReference type="NCBI Taxonomy" id="1114924"/>
    <lineage>
        <taxon>Bacteria</taxon>
        <taxon>Pseudomonadati</taxon>
        <taxon>Pseudomonadota</taxon>
        <taxon>Alphaproteobacteria</taxon>
        <taxon>Rhodobacterales</taxon>
        <taxon>Paracoccaceae</taxon>
        <taxon>Albimonas</taxon>
    </lineage>
</organism>
<feature type="compositionally biased region" description="Polar residues" evidence="1">
    <location>
        <begin position="1"/>
        <end position="11"/>
    </location>
</feature>
<proteinExistence type="predicted"/>
<dbReference type="OrthoDB" id="9083851at2"/>
<protein>
    <submittedName>
        <fullName evidence="2">Dimethylsulfoniopropionate lyase DddL</fullName>
    </submittedName>
</protein>
<evidence type="ECO:0000256" key="1">
    <source>
        <dbReference type="SAM" id="MobiDB-lite"/>
    </source>
</evidence>
<dbReference type="Gene3D" id="2.60.120.10">
    <property type="entry name" value="Jelly Rolls"/>
    <property type="match status" value="1"/>
</dbReference>
<dbReference type="Pfam" id="PF16867">
    <property type="entry name" value="DMSP_lyase"/>
    <property type="match status" value="1"/>
</dbReference>
<dbReference type="SUPFAM" id="SSF51182">
    <property type="entry name" value="RmlC-like cupins"/>
    <property type="match status" value="1"/>
</dbReference>
<name>A0A1I3IIJ0_9RHOB</name>
<keyword evidence="3" id="KW-1185">Reference proteome</keyword>
<accession>A0A1I3IIJ0</accession>
<reference evidence="2 3" key="1">
    <citation type="submission" date="2016-10" db="EMBL/GenBank/DDBJ databases">
        <authorList>
            <person name="de Groot N.N."/>
        </authorList>
    </citation>
    <scope>NUCLEOTIDE SEQUENCE [LARGE SCALE GENOMIC DNA]</scope>
    <source>
        <strain evidence="2 3">CGMCC 1.11030</strain>
    </source>
</reference>
<dbReference type="RefSeq" id="WP_092861004.1">
    <property type="nucleotide sequence ID" value="NZ_FOQH01000007.1"/>
</dbReference>
<evidence type="ECO:0000313" key="3">
    <source>
        <dbReference type="Proteomes" id="UP000199377"/>
    </source>
</evidence>
<feature type="compositionally biased region" description="Low complexity" evidence="1">
    <location>
        <begin position="21"/>
        <end position="31"/>
    </location>
</feature>
<keyword evidence="2" id="KW-0456">Lyase</keyword>
<dbReference type="InterPro" id="IPR011051">
    <property type="entry name" value="RmlC_Cupin_sf"/>
</dbReference>
<dbReference type="AlphaFoldDB" id="A0A1I3IIJ0"/>
<gene>
    <name evidence="2" type="ORF">SAMN05216258_10772</name>
</gene>
<dbReference type="InterPro" id="IPR031723">
    <property type="entry name" value="DMSP_lyase"/>
</dbReference>
<dbReference type="GO" id="GO:0047869">
    <property type="term" value="F:dimethylpropiothetin dethiomethylase activity"/>
    <property type="evidence" value="ECO:0007669"/>
    <property type="project" value="InterPro"/>
</dbReference>
<evidence type="ECO:0000313" key="2">
    <source>
        <dbReference type="EMBL" id="SFI47689.1"/>
    </source>
</evidence>
<dbReference type="InterPro" id="IPR014710">
    <property type="entry name" value="RmlC-like_jellyroll"/>
</dbReference>
<dbReference type="Proteomes" id="UP000199377">
    <property type="component" value="Unassembled WGS sequence"/>
</dbReference>
<sequence>MQPSRPETQTPLHEAPAPCDPGGEAATAAEPSPEPEPGPRLSEAPDWSYLLREFETLYRAGGSAGGSKAIRAHRRRVRETLSSVLDADPRLLARAPQEKPVTAYLPRALDVGERGAMSALARALGRVAGRLTWEYGYARPPRHLMRRYAYCEVMGPQGPVPSERLILGFVLLAPSTTYPQHSHKEIEESYLSVAGAWSENDAAVYAPGSLILNRPEHEHRITTGDLEPCLLAYAWTGPEGRLAAPGMKLSASRRARMAHGI</sequence>
<feature type="region of interest" description="Disordered" evidence="1">
    <location>
        <begin position="1"/>
        <end position="44"/>
    </location>
</feature>
<dbReference type="STRING" id="1114924.SAMN05216258_10772"/>